<dbReference type="EMBL" id="BLLK01000022">
    <property type="protein sequence ID" value="GFH46056.1"/>
    <property type="molecule type" value="Genomic_DNA"/>
</dbReference>
<dbReference type="Pfam" id="PF04547">
    <property type="entry name" value="Anoctamin"/>
    <property type="match status" value="1"/>
</dbReference>
<keyword evidence="1" id="KW-0175">Coiled coil</keyword>
<evidence type="ECO:0000256" key="3">
    <source>
        <dbReference type="SAM" id="Phobius"/>
    </source>
</evidence>
<feature type="domain" description="CSC1/OSCA1-like cytosolic" evidence="5">
    <location>
        <begin position="411"/>
        <end position="583"/>
    </location>
</feature>
<evidence type="ECO:0008006" key="8">
    <source>
        <dbReference type="Google" id="ProtNLM"/>
    </source>
</evidence>
<feature type="transmembrane region" description="Helical" evidence="3">
    <location>
        <begin position="729"/>
        <end position="752"/>
    </location>
</feature>
<name>A0AAD3CJL0_9STRA</name>
<dbReference type="InterPro" id="IPR045122">
    <property type="entry name" value="Csc1-like"/>
</dbReference>
<evidence type="ECO:0000259" key="4">
    <source>
        <dbReference type="Pfam" id="PF04547"/>
    </source>
</evidence>
<accession>A0AAD3CJL0</accession>
<feature type="transmembrane region" description="Helical" evidence="3">
    <location>
        <begin position="772"/>
        <end position="793"/>
    </location>
</feature>
<evidence type="ECO:0000256" key="2">
    <source>
        <dbReference type="SAM" id="MobiDB-lite"/>
    </source>
</evidence>
<proteinExistence type="predicted"/>
<protein>
    <recommendedName>
        <fullName evidence="8">CSC1/OSCA1-like cytosolic domain-containing protein</fullName>
    </recommendedName>
</protein>
<feature type="region of interest" description="Disordered" evidence="2">
    <location>
        <begin position="192"/>
        <end position="211"/>
    </location>
</feature>
<dbReference type="AlphaFoldDB" id="A0AAD3CJL0"/>
<dbReference type="InterPro" id="IPR027815">
    <property type="entry name" value="CSC1/OSCA1-like_cyt"/>
</dbReference>
<evidence type="ECO:0000256" key="1">
    <source>
        <dbReference type="SAM" id="Coils"/>
    </source>
</evidence>
<comment type="caution">
    <text evidence="6">The sequence shown here is derived from an EMBL/GenBank/DDBJ whole genome shotgun (WGS) entry which is preliminary data.</text>
</comment>
<feature type="transmembrane region" description="Helical" evidence="3">
    <location>
        <begin position="902"/>
        <end position="919"/>
    </location>
</feature>
<dbReference type="PANTHER" id="PTHR13018:SF135">
    <property type="entry name" value="CSC1_OSCA1-LIKE 7TM REGION DOMAIN-CONTAINING PROTEIN"/>
    <property type="match status" value="1"/>
</dbReference>
<keyword evidence="7" id="KW-1185">Reference proteome</keyword>
<keyword evidence="3" id="KW-0812">Transmembrane</keyword>
<dbReference type="Pfam" id="PF14703">
    <property type="entry name" value="PHM7_cyt"/>
    <property type="match status" value="1"/>
</dbReference>
<feature type="transmembrane region" description="Helical" evidence="3">
    <location>
        <begin position="596"/>
        <end position="616"/>
    </location>
</feature>
<feature type="coiled-coil region" evidence="1">
    <location>
        <begin position="487"/>
        <end position="514"/>
    </location>
</feature>
<feature type="transmembrane region" description="Helical" evidence="3">
    <location>
        <begin position="369"/>
        <end position="391"/>
    </location>
</feature>
<dbReference type="GO" id="GO:0005886">
    <property type="term" value="C:plasma membrane"/>
    <property type="evidence" value="ECO:0007669"/>
    <property type="project" value="TreeGrafter"/>
</dbReference>
<gene>
    <name evidence="6" type="ORF">CTEN210_02530</name>
</gene>
<evidence type="ECO:0000313" key="7">
    <source>
        <dbReference type="Proteomes" id="UP001054902"/>
    </source>
</evidence>
<sequence>MEDLMLMDSACRTIQWCYINYKQRISARRSSFGSIVVDVMSGEHYVHALTSNMEHSQEGHVDDVEQGQCRMGMTSEYFEEDHNAEDFQDCEKILENDDLQNNEIREIRADTIINGDNSLPLYVLDDDQQNESIGGNGSGTNTKDIDKHAFDTDFQEEELLELQRQEMQLDSGKEAPTNFPPAHVEVDATKARHVKRRKGNKGKEVEEGESIKKRSQLEDELSKEWVRPSWKLAKEFEALSAPHHGKKKLRYNWRSATTGRHCMMGGCGEQLDLWNEGVMSEFAQFGSGITNYFKFQKWCCWIMFILAIIHTPVLLINLFGEGMTTDGGGILEKTTLGNLGTAEVQYVTIPYCDSTKYQMDYCKISKNTIAILYAMLDVTGTLIVILGYYWLKSFEKSEEDHLNRTTVTASDYTLQISNIPKNITEREIAAHFAQITSSPIAEVNLAFNNAKEIQMYMRRGRVMKKRVDCINKIQYERSIGEKQKGEKSASRRRIRKLLRERNRLTSQVDIKDAERALNVSAQPDVIQAFVTFDTEEGFVKAISEYSLNWIRSIPCFYPKRLRLGGVKIRVKQAPEPSTLVWENIEIKERHRFGRKCLTSVIAVLALLLSIFFTFYARHIKIKTLNASSGVCPSYFTELSRDEQRAMVEADTRLAHCYCGGLEKAQDLINDEICEAFVKEKLKSVLITYGASFIVVFINMFFTTLMDKSGTFEKHQSLDDMESSNMTRLFLLKFLNTGCLVLFYGIKFMQVMMDVKFDDPQNFNIEWYETGGVGLIMVMIINIFSPHIGSFLAYRKYRSKIRKLEQNLTKDKMYVDEKFKIFYSQDELNEIYLGPPFRLNFRYTILLVNFYVCWMYSISMPLLPMIGAVSFFCSYWIDKYLFCNFYRIPPRYSFKMGSRSSTLIGFAVIAHLIISCLVLGNNQVFVGESIRDSINESISDTIIQTDLKLSDMLMKKHIVLLEIVAFMFILNFLVRHTLSTFGSTIQKVMRCIICRKADEVRRLEAVMNAVQVTYKAARTRGVIKGVSSYNILQNPRYQELFQITQEFAKKHNRLSSIRGYNTKEKVQYNSELEASSSCSDIT</sequence>
<feature type="transmembrane region" description="Helical" evidence="3">
    <location>
        <begin position="685"/>
        <end position="705"/>
    </location>
</feature>
<keyword evidence="3" id="KW-1133">Transmembrane helix</keyword>
<dbReference type="Gene3D" id="3.30.70.330">
    <property type="match status" value="1"/>
</dbReference>
<keyword evidence="3" id="KW-0472">Membrane</keyword>
<dbReference type="InterPro" id="IPR049452">
    <property type="entry name" value="Anoctamin_TM"/>
</dbReference>
<feature type="transmembrane region" description="Helical" evidence="3">
    <location>
        <begin position="956"/>
        <end position="973"/>
    </location>
</feature>
<evidence type="ECO:0000313" key="6">
    <source>
        <dbReference type="EMBL" id="GFH46056.1"/>
    </source>
</evidence>
<evidence type="ECO:0000259" key="5">
    <source>
        <dbReference type="Pfam" id="PF14703"/>
    </source>
</evidence>
<dbReference type="Proteomes" id="UP001054902">
    <property type="component" value="Unassembled WGS sequence"/>
</dbReference>
<dbReference type="InterPro" id="IPR012677">
    <property type="entry name" value="Nucleotide-bd_a/b_plait_sf"/>
</dbReference>
<feature type="compositionally biased region" description="Basic and acidic residues" evidence="2">
    <location>
        <begin position="201"/>
        <end position="211"/>
    </location>
</feature>
<feature type="transmembrane region" description="Helical" evidence="3">
    <location>
        <begin position="298"/>
        <end position="319"/>
    </location>
</feature>
<dbReference type="GO" id="GO:0005227">
    <property type="term" value="F:calcium-activated cation channel activity"/>
    <property type="evidence" value="ECO:0007669"/>
    <property type="project" value="InterPro"/>
</dbReference>
<reference evidence="6 7" key="1">
    <citation type="journal article" date="2021" name="Sci. Rep.">
        <title>The genome of the diatom Chaetoceros tenuissimus carries an ancient integrated fragment of an extant virus.</title>
        <authorList>
            <person name="Hongo Y."/>
            <person name="Kimura K."/>
            <person name="Takaki Y."/>
            <person name="Yoshida Y."/>
            <person name="Baba S."/>
            <person name="Kobayashi G."/>
            <person name="Nagasaki K."/>
            <person name="Hano T."/>
            <person name="Tomaru Y."/>
        </authorList>
    </citation>
    <scope>NUCLEOTIDE SEQUENCE [LARGE SCALE GENOMIC DNA]</scope>
    <source>
        <strain evidence="6 7">NIES-3715</strain>
    </source>
</reference>
<organism evidence="6 7">
    <name type="scientific">Chaetoceros tenuissimus</name>
    <dbReference type="NCBI Taxonomy" id="426638"/>
    <lineage>
        <taxon>Eukaryota</taxon>
        <taxon>Sar</taxon>
        <taxon>Stramenopiles</taxon>
        <taxon>Ochrophyta</taxon>
        <taxon>Bacillariophyta</taxon>
        <taxon>Coscinodiscophyceae</taxon>
        <taxon>Chaetocerotophycidae</taxon>
        <taxon>Chaetocerotales</taxon>
        <taxon>Chaetocerotaceae</taxon>
        <taxon>Chaetoceros</taxon>
    </lineage>
</organism>
<feature type="domain" description="Anoctamin transmembrane" evidence="4">
    <location>
        <begin position="590"/>
        <end position="986"/>
    </location>
</feature>
<dbReference type="PANTHER" id="PTHR13018">
    <property type="entry name" value="PROBABLE MEMBRANE PROTEIN DUF221-RELATED"/>
    <property type="match status" value="1"/>
</dbReference>